<feature type="coiled-coil region" evidence="1">
    <location>
        <begin position="248"/>
        <end position="275"/>
    </location>
</feature>
<keyword evidence="1" id="KW-0175">Coiled coil</keyword>
<protein>
    <submittedName>
        <fullName evidence="3">Uncharacterized protein</fullName>
    </submittedName>
</protein>
<dbReference type="Proteomes" id="UP001432216">
    <property type="component" value="Chromosome 7"/>
</dbReference>
<sequence>MNPSSLQTNPYSDLFRAQQQSQAQFIPNAGNSNTYNYGATPLPPTSTGQMPMVNTPDLAMIARQGYLQQQQRLAQMSQMGIPNLMPPRGGTPQQGQSSVYMGITPEMREKQAMEAAARETMLREKAMRDAVLNEAAKKRARTKPTPPQQAIARQPGAFQPPISNEQYLKSALTAPPSAPLAMSAASVPGQAAEPIEPWADPLDELDPRELAMARFRKRHEVINEVFGPETVKEIVAAGNWDSWEELEGKKLQQKVEQLEKETEELEKTMEGNIEVFRKRLEDIESGEVASAQIV</sequence>
<organism evidence="3 4">
    <name type="scientific">Cryptococcus decagattii</name>
    <dbReference type="NCBI Taxonomy" id="1859122"/>
    <lineage>
        <taxon>Eukaryota</taxon>
        <taxon>Fungi</taxon>
        <taxon>Dikarya</taxon>
        <taxon>Basidiomycota</taxon>
        <taxon>Agaricomycotina</taxon>
        <taxon>Tremellomycetes</taxon>
        <taxon>Tremellales</taxon>
        <taxon>Cryptococcaceae</taxon>
        <taxon>Cryptococcus</taxon>
        <taxon>Cryptococcus gattii species complex</taxon>
    </lineage>
</organism>
<evidence type="ECO:0000256" key="2">
    <source>
        <dbReference type="SAM" id="MobiDB-lite"/>
    </source>
</evidence>
<keyword evidence="4" id="KW-1185">Reference proteome</keyword>
<dbReference type="EMBL" id="CP143812">
    <property type="protein sequence ID" value="WVO23184.1"/>
    <property type="molecule type" value="Genomic_DNA"/>
</dbReference>
<name>A0ABZ2AXM9_9TREE</name>
<accession>A0ABZ2AXM9</accession>
<evidence type="ECO:0000256" key="1">
    <source>
        <dbReference type="SAM" id="Coils"/>
    </source>
</evidence>
<evidence type="ECO:0000313" key="4">
    <source>
        <dbReference type="Proteomes" id="UP001432216"/>
    </source>
</evidence>
<gene>
    <name evidence="3" type="ORF">IAS62_004529</name>
</gene>
<proteinExistence type="predicted"/>
<dbReference type="GeneID" id="89991301"/>
<evidence type="ECO:0000313" key="3">
    <source>
        <dbReference type="EMBL" id="WVO23184.1"/>
    </source>
</evidence>
<feature type="region of interest" description="Disordered" evidence="2">
    <location>
        <begin position="136"/>
        <end position="161"/>
    </location>
</feature>
<dbReference type="RefSeq" id="XP_064722423.1">
    <property type="nucleotide sequence ID" value="XM_064866351.1"/>
</dbReference>
<reference evidence="3 4" key="1">
    <citation type="submission" date="2024-01" db="EMBL/GenBank/DDBJ databases">
        <title>Comparative genomics of Cryptococcus and Kwoniella reveals pathogenesis evolution and contrasting modes of karyotype evolution via chromosome fusion or intercentromeric recombination.</title>
        <authorList>
            <person name="Coelho M.A."/>
            <person name="David-Palma M."/>
            <person name="Shea T."/>
            <person name="Bowers K."/>
            <person name="McGinley-Smith S."/>
            <person name="Mohammad A.W."/>
            <person name="Gnirke A."/>
            <person name="Yurkov A.M."/>
            <person name="Nowrousian M."/>
            <person name="Sun S."/>
            <person name="Cuomo C.A."/>
            <person name="Heitman J."/>
        </authorList>
    </citation>
    <scope>NUCLEOTIDE SEQUENCE [LARGE SCALE GENOMIC DNA]</scope>
    <source>
        <strain evidence="3 4">7685027</strain>
    </source>
</reference>